<feature type="domain" description="Flavin reductase like" evidence="3">
    <location>
        <begin position="19"/>
        <end position="160"/>
    </location>
</feature>
<evidence type="ECO:0000256" key="2">
    <source>
        <dbReference type="ARBA" id="ARBA00023002"/>
    </source>
</evidence>
<dbReference type="InterPro" id="IPR050268">
    <property type="entry name" value="NADH-dep_flavin_reductase"/>
</dbReference>
<dbReference type="InterPro" id="IPR002563">
    <property type="entry name" value="Flavin_Rdtase-like_dom"/>
</dbReference>
<proteinExistence type="inferred from homology"/>
<dbReference type="EMBL" id="JAOYFC010000003">
    <property type="protein sequence ID" value="MCV6825540.1"/>
    <property type="molecule type" value="Genomic_DNA"/>
</dbReference>
<accession>A0AAE3LUS2</accession>
<gene>
    <name evidence="4" type="ORF">OH136_13345</name>
</gene>
<dbReference type="AlphaFoldDB" id="A0AAE3LUS2"/>
<evidence type="ECO:0000259" key="3">
    <source>
        <dbReference type="SMART" id="SM00903"/>
    </source>
</evidence>
<dbReference type="GO" id="GO:0010181">
    <property type="term" value="F:FMN binding"/>
    <property type="evidence" value="ECO:0007669"/>
    <property type="project" value="InterPro"/>
</dbReference>
<comment type="similarity">
    <text evidence="1">Belongs to the non-flavoprotein flavin reductase family.</text>
</comment>
<dbReference type="GO" id="GO:0042602">
    <property type="term" value="F:riboflavin reductase (NADPH) activity"/>
    <property type="evidence" value="ECO:0007669"/>
    <property type="project" value="TreeGrafter"/>
</dbReference>
<dbReference type="RefSeq" id="WP_263954463.1">
    <property type="nucleotide sequence ID" value="NZ_JAOYFC010000003.1"/>
</dbReference>
<dbReference type="SMART" id="SM00903">
    <property type="entry name" value="Flavin_Reduct"/>
    <property type="match status" value="1"/>
</dbReference>
<name>A0AAE3LUS2_9RHOB</name>
<dbReference type="Gene3D" id="2.30.110.10">
    <property type="entry name" value="Electron Transport, Fmn-binding Protein, Chain A"/>
    <property type="match status" value="1"/>
</dbReference>
<sequence length="166" mass="17896">MSDSFVPDDDSDLKLRAAFGQFATGITVVTARSETGPIGITVNSFSSVSLDPPLALWSLAKDSFRANSFLAATSFAIHVLSSNQGHIARRFAQSAESFDGLAFDTNENGVPLLRDCLSRFECTLHESYAGGDHTIIVGRIERVSRAAGKPLLFYGGAYGEFRRLGE</sequence>
<dbReference type="SUPFAM" id="SSF50475">
    <property type="entry name" value="FMN-binding split barrel"/>
    <property type="match status" value="1"/>
</dbReference>
<organism evidence="4 5">
    <name type="scientific">Halocynthiibacter halioticoli</name>
    <dbReference type="NCBI Taxonomy" id="2986804"/>
    <lineage>
        <taxon>Bacteria</taxon>
        <taxon>Pseudomonadati</taxon>
        <taxon>Pseudomonadota</taxon>
        <taxon>Alphaproteobacteria</taxon>
        <taxon>Rhodobacterales</taxon>
        <taxon>Paracoccaceae</taxon>
        <taxon>Halocynthiibacter</taxon>
    </lineage>
</organism>
<dbReference type="Proteomes" id="UP001208041">
    <property type="component" value="Unassembled WGS sequence"/>
</dbReference>
<protein>
    <submittedName>
        <fullName evidence="4">Flavin reductase family protein</fullName>
    </submittedName>
</protein>
<dbReference type="Pfam" id="PF01613">
    <property type="entry name" value="Flavin_Reduct"/>
    <property type="match status" value="1"/>
</dbReference>
<dbReference type="InterPro" id="IPR012349">
    <property type="entry name" value="Split_barrel_FMN-bd"/>
</dbReference>
<dbReference type="PANTHER" id="PTHR30466:SF11">
    <property type="entry name" value="FLAVIN-DEPENDENT MONOOXYGENASE, REDUCTASE SUBUNIT HSAB"/>
    <property type="match status" value="1"/>
</dbReference>
<keyword evidence="2" id="KW-0560">Oxidoreductase</keyword>
<evidence type="ECO:0000256" key="1">
    <source>
        <dbReference type="ARBA" id="ARBA00008898"/>
    </source>
</evidence>
<reference evidence="4" key="1">
    <citation type="submission" date="2022-10" db="EMBL/GenBank/DDBJ databases">
        <authorList>
            <person name="Yue Y."/>
        </authorList>
    </citation>
    <scope>NUCLEOTIDE SEQUENCE</scope>
    <source>
        <strain evidence="4">Z654</strain>
    </source>
</reference>
<keyword evidence="5" id="KW-1185">Reference proteome</keyword>
<comment type="caution">
    <text evidence="4">The sequence shown here is derived from an EMBL/GenBank/DDBJ whole genome shotgun (WGS) entry which is preliminary data.</text>
</comment>
<dbReference type="PANTHER" id="PTHR30466">
    <property type="entry name" value="FLAVIN REDUCTASE"/>
    <property type="match status" value="1"/>
</dbReference>
<evidence type="ECO:0000313" key="5">
    <source>
        <dbReference type="Proteomes" id="UP001208041"/>
    </source>
</evidence>
<evidence type="ECO:0000313" key="4">
    <source>
        <dbReference type="EMBL" id="MCV6825540.1"/>
    </source>
</evidence>